<evidence type="ECO:0000256" key="3">
    <source>
        <dbReference type="SAM" id="Phobius"/>
    </source>
</evidence>
<evidence type="ECO:0000313" key="7">
    <source>
        <dbReference type="Proteomes" id="UP000467840"/>
    </source>
</evidence>
<evidence type="ECO:0000256" key="2">
    <source>
        <dbReference type="ARBA" id="ARBA00008440"/>
    </source>
</evidence>
<feature type="transmembrane region" description="Helical" evidence="3">
    <location>
        <begin position="67"/>
        <end position="89"/>
    </location>
</feature>
<sequence>MKMASAVKSMLENSHLMKFSLLFMMLSAVGGIKEAEPSLTDNAIMWISVGFLFSCFKLRESMYWPQFVVAVLAAIIASQSLISASFSIIQQSVALGCFPRIKVVHTSAEHEGQVYVPEINTLLMLACVGVTLGFKNTLKIGNAYVENLIMLQC</sequence>
<evidence type="ECO:0000313" key="6">
    <source>
        <dbReference type="EMBL" id="KAF2289198.1"/>
    </source>
</evidence>
<dbReference type="AlphaFoldDB" id="A0A6A6KML9"/>
<evidence type="ECO:0000256" key="1">
    <source>
        <dbReference type="ARBA" id="ARBA00004651"/>
    </source>
</evidence>
<dbReference type="Proteomes" id="UP000467840">
    <property type="component" value="Chromosome 8"/>
</dbReference>
<feature type="chain" id="PRO_5025376869" description="K+ potassium transporter integral membrane domain-containing protein" evidence="4">
    <location>
        <begin position="32"/>
        <end position="153"/>
    </location>
</feature>
<evidence type="ECO:0000259" key="5">
    <source>
        <dbReference type="Pfam" id="PF02705"/>
    </source>
</evidence>
<name>A0A6A6KML9_HEVBR</name>
<dbReference type="GO" id="GO:0015079">
    <property type="term" value="F:potassium ion transmembrane transporter activity"/>
    <property type="evidence" value="ECO:0007669"/>
    <property type="project" value="InterPro"/>
</dbReference>
<dbReference type="InterPro" id="IPR053951">
    <property type="entry name" value="K_trans_N"/>
</dbReference>
<comment type="caution">
    <text evidence="6">The sequence shown here is derived from an EMBL/GenBank/DDBJ whole genome shotgun (WGS) entry which is preliminary data.</text>
</comment>
<dbReference type="PANTHER" id="PTHR30540">
    <property type="entry name" value="OSMOTIC STRESS POTASSIUM TRANSPORTER"/>
    <property type="match status" value="1"/>
</dbReference>
<reference evidence="6 7" key="1">
    <citation type="journal article" date="2020" name="Mol. Plant">
        <title>The Chromosome-Based Rubber Tree Genome Provides New Insights into Spurge Genome Evolution and Rubber Biosynthesis.</title>
        <authorList>
            <person name="Liu J."/>
            <person name="Shi C."/>
            <person name="Shi C.C."/>
            <person name="Li W."/>
            <person name="Zhang Q.J."/>
            <person name="Zhang Y."/>
            <person name="Li K."/>
            <person name="Lu H.F."/>
            <person name="Shi C."/>
            <person name="Zhu S.T."/>
            <person name="Xiao Z.Y."/>
            <person name="Nan H."/>
            <person name="Yue Y."/>
            <person name="Zhu X.G."/>
            <person name="Wu Y."/>
            <person name="Hong X.N."/>
            <person name="Fan G.Y."/>
            <person name="Tong Y."/>
            <person name="Zhang D."/>
            <person name="Mao C.L."/>
            <person name="Liu Y.L."/>
            <person name="Hao S.J."/>
            <person name="Liu W.Q."/>
            <person name="Lv M.Q."/>
            <person name="Zhang H.B."/>
            <person name="Liu Y."/>
            <person name="Hu-Tang G.R."/>
            <person name="Wang J.P."/>
            <person name="Wang J.H."/>
            <person name="Sun Y.H."/>
            <person name="Ni S.B."/>
            <person name="Chen W.B."/>
            <person name="Zhang X.C."/>
            <person name="Jiao Y.N."/>
            <person name="Eichler E.E."/>
            <person name="Li G.H."/>
            <person name="Liu X."/>
            <person name="Gao L.Z."/>
        </authorList>
    </citation>
    <scope>NUCLEOTIDE SEQUENCE [LARGE SCALE GENOMIC DNA]</scope>
    <source>
        <strain evidence="7">cv. GT1</strain>
        <tissue evidence="6">Leaf</tissue>
    </source>
</reference>
<keyword evidence="7" id="KW-1185">Reference proteome</keyword>
<feature type="domain" description="K+ potassium transporter integral membrane" evidence="5">
    <location>
        <begin position="60"/>
        <end position="144"/>
    </location>
</feature>
<dbReference type="Pfam" id="PF02705">
    <property type="entry name" value="K_trans"/>
    <property type="match status" value="1"/>
</dbReference>
<dbReference type="GO" id="GO:0005886">
    <property type="term" value="C:plasma membrane"/>
    <property type="evidence" value="ECO:0007669"/>
    <property type="project" value="UniProtKB-SubCell"/>
</dbReference>
<proteinExistence type="inferred from homology"/>
<protein>
    <recommendedName>
        <fullName evidence="5">K+ potassium transporter integral membrane domain-containing protein</fullName>
    </recommendedName>
</protein>
<comment type="similarity">
    <text evidence="2">Belongs to the HAK/KUP transporter (TC 2.A.72.3) family.</text>
</comment>
<dbReference type="PANTHER" id="PTHR30540:SF117">
    <property type="entry name" value="POTASSIUM TRANSPORTER"/>
    <property type="match status" value="1"/>
</dbReference>
<keyword evidence="3" id="KW-1133">Transmembrane helix</keyword>
<keyword evidence="3" id="KW-0472">Membrane</keyword>
<organism evidence="6 7">
    <name type="scientific">Hevea brasiliensis</name>
    <name type="common">Para rubber tree</name>
    <name type="synonym">Siphonia brasiliensis</name>
    <dbReference type="NCBI Taxonomy" id="3981"/>
    <lineage>
        <taxon>Eukaryota</taxon>
        <taxon>Viridiplantae</taxon>
        <taxon>Streptophyta</taxon>
        <taxon>Embryophyta</taxon>
        <taxon>Tracheophyta</taxon>
        <taxon>Spermatophyta</taxon>
        <taxon>Magnoliopsida</taxon>
        <taxon>eudicotyledons</taxon>
        <taxon>Gunneridae</taxon>
        <taxon>Pentapetalae</taxon>
        <taxon>rosids</taxon>
        <taxon>fabids</taxon>
        <taxon>Malpighiales</taxon>
        <taxon>Euphorbiaceae</taxon>
        <taxon>Crotonoideae</taxon>
        <taxon>Micrandreae</taxon>
        <taxon>Hevea</taxon>
    </lineage>
</organism>
<evidence type="ECO:0000256" key="4">
    <source>
        <dbReference type="SAM" id="SignalP"/>
    </source>
</evidence>
<keyword evidence="4" id="KW-0732">Signal</keyword>
<dbReference type="InterPro" id="IPR003855">
    <property type="entry name" value="K+_transporter"/>
</dbReference>
<feature type="signal peptide" evidence="4">
    <location>
        <begin position="1"/>
        <end position="31"/>
    </location>
</feature>
<accession>A0A6A6KML9</accession>
<comment type="subcellular location">
    <subcellularLocation>
        <location evidence="1">Cell membrane</location>
        <topology evidence="1">Multi-pass membrane protein</topology>
    </subcellularLocation>
</comment>
<keyword evidence="3" id="KW-0812">Transmembrane</keyword>
<gene>
    <name evidence="6" type="ORF">GH714_029353</name>
</gene>
<dbReference type="EMBL" id="JAAGAX010000016">
    <property type="protein sequence ID" value="KAF2289198.1"/>
    <property type="molecule type" value="Genomic_DNA"/>
</dbReference>